<dbReference type="Proteomes" id="UP001626550">
    <property type="component" value="Unassembled WGS sequence"/>
</dbReference>
<comment type="caution">
    <text evidence="4">The sequence shown here is derived from an EMBL/GenBank/DDBJ whole genome shotgun (WGS) entry which is preliminary data.</text>
</comment>
<keyword evidence="5" id="KW-1185">Reference proteome</keyword>
<proteinExistence type="predicted"/>
<dbReference type="CDD" id="cd00064">
    <property type="entry name" value="FU"/>
    <property type="match status" value="2"/>
</dbReference>
<dbReference type="SUPFAM" id="SSF57184">
    <property type="entry name" value="Growth factor receptor domain"/>
    <property type="match status" value="1"/>
</dbReference>
<dbReference type="InterPro" id="IPR032778">
    <property type="entry name" value="GF_recep_IV"/>
</dbReference>
<dbReference type="AlphaFoldDB" id="A0ABD2Q300"/>
<organism evidence="4 5">
    <name type="scientific">Cichlidogyrus casuarinus</name>
    <dbReference type="NCBI Taxonomy" id="1844966"/>
    <lineage>
        <taxon>Eukaryota</taxon>
        <taxon>Metazoa</taxon>
        <taxon>Spiralia</taxon>
        <taxon>Lophotrochozoa</taxon>
        <taxon>Platyhelminthes</taxon>
        <taxon>Monogenea</taxon>
        <taxon>Monopisthocotylea</taxon>
        <taxon>Dactylogyridea</taxon>
        <taxon>Ancyrocephalidae</taxon>
        <taxon>Cichlidogyrus</taxon>
    </lineage>
</organism>
<dbReference type="InterPro" id="IPR006212">
    <property type="entry name" value="Furin_repeat"/>
</dbReference>
<dbReference type="Gene3D" id="3.80.20.20">
    <property type="entry name" value="Receptor L-domain"/>
    <property type="match status" value="2"/>
</dbReference>
<accession>A0ABD2Q300</accession>
<evidence type="ECO:0000313" key="4">
    <source>
        <dbReference type="EMBL" id="KAL3313597.1"/>
    </source>
</evidence>
<dbReference type="SUPFAM" id="SSF52058">
    <property type="entry name" value="L domain-like"/>
    <property type="match status" value="1"/>
</dbReference>
<evidence type="ECO:0000259" key="3">
    <source>
        <dbReference type="Pfam" id="PF14843"/>
    </source>
</evidence>
<sequence>MSSLVIQNIKAESIELPSLIKITNNRPITKIFSFLNNDLRYLSIPNLEEIDGSVEISGTYPSYFDQLDLSPIILQHNGHFTKQKMKTFEISDQLHCKQDCASGSFWPSPKCECVKTIDKNARQALKDESEFPPSLIIILTTDDSSDMCRLSSETGECSVCLGGLRLQDHECVTECNKRRYSFLDTFCLGECPKNTFQVVKDKIRSCELSCAEGHLITAENMCIPCPNLDCTERKHCSYLRGKTTKNVYNISEVLHRIDSFNCSVFYGELNLASYTLRELGSHVLERLQVLKKVQVIYGALQIDFHNGLMPSISNLSFLENLQKIYFDQDSTNMLTSLDLDLRNSSLQYLGLRSLKYVDSDKGIDLNVDQTRDHCFVTPFCQNTENFSLNSLLFNQSSCEALKSRCSCHPACAAKYGCWGPGPSQCFACCNFRAGDKCVESCAEESGYYQRPGTKSANLCSPAVDITFHKDVHCRKCHDECSAGCSGAGANQCIGGCRHFTNNGVCVPTCPGNMFSDERGFCQQCSAHCKGGCTGTGSWLGDGGCHECSALLPDGLTCTSTCPNGTYSTAMDKSVRCNLCHSNCDVCIDNGSSKQSCIKCRFAFHNDSCVHECPTSKRLLFISTLSIDYFTKELEDGNRFCTECHSQCFDGCSDSSPSACFKCRHKALVFANRVSLLCLSSESADLFFSLEYVGFAHSNNHSTFAKTLNERAHDHDLVSEIQKSIVSCSRVSRRL</sequence>
<dbReference type="SMART" id="SM00261">
    <property type="entry name" value="FU"/>
    <property type="match status" value="6"/>
</dbReference>
<evidence type="ECO:0000259" key="2">
    <source>
        <dbReference type="Pfam" id="PF01030"/>
    </source>
</evidence>
<dbReference type="EMBL" id="JBJKFK010001256">
    <property type="protein sequence ID" value="KAL3313597.1"/>
    <property type="molecule type" value="Genomic_DNA"/>
</dbReference>
<dbReference type="Gene3D" id="2.10.220.10">
    <property type="entry name" value="Hormone Receptor, Insulin-like Growth Factor Receptor 1, Chain A, domain 2"/>
    <property type="match status" value="2"/>
</dbReference>
<dbReference type="InterPro" id="IPR009030">
    <property type="entry name" value="Growth_fac_rcpt_cys_sf"/>
</dbReference>
<evidence type="ECO:0000256" key="1">
    <source>
        <dbReference type="ARBA" id="ARBA00023180"/>
    </source>
</evidence>
<name>A0ABD2Q300_9PLAT</name>
<dbReference type="InterPro" id="IPR036941">
    <property type="entry name" value="Rcpt_L-dom_sf"/>
</dbReference>
<protein>
    <recommendedName>
        <fullName evidence="6">Receptor protein-tyrosine kinase</fullName>
    </recommendedName>
</protein>
<keyword evidence="1" id="KW-0325">Glycoprotein</keyword>
<evidence type="ECO:0000313" key="5">
    <source>
        <dbReference type="Proteomes" id="UP001626550"/>
    </source>
</evidence>
<gene>
    <name evidence="4" type="ORF">Ciccas_007796</name>
</gene>
<feature type="domain" description="Receptor L-domain" evidence="2">
    <location>
        <begin position="261"/>
        <end position="375"/>
    </location>
</feature>
<reference evidence="4 5" key="1">
    <citation type="submission" date="2024-11" db="EMBL/GenBank/DDBJ databases">
        <title>Adaptive evolution of stress response genes in parasites aligns with host niche diversity.</title>
        <authorList>
            <person name="Hahn C."/>
            <person name="Resl P."/>
        </authorList>
    </citation>
    <scope>NUCLEOTIDE SEQUENCE [LARGE SCALE GENOMIC DNA]</scope>
    <source>
        <strain evidence="4">EGGRZ-B1_66</strain>
        <tissue evidence="4">Body</tissue>
    </source>
</reference>
<evidence type="ECO:0008006" key="6">
    <source>
        <dbReference type="Google" id="ProtNLM"/>
    </source>
</evidence>
<dbReference type="Pfam" id="PF14843">
    <property type="entry name" value="GF_recep_IV"/>
    <property type="match status" value="1"/>
</dbReference>
<dbReference type="Pfam" id="PF01030">
    <property type="entry name" value="Recep_L_domain"/>
    <property type="match status" value="1"/>
</dbReference>
<feature type="domain" description="Growth factor receptor" evidence="3">
    <location>
        <begin position="407"/>
        <end position="536"/>
    </location>
</feature>
<dbReference type="InterPro" id="IPR000494">
    <property type="entry name" value="Rcpt_L-dom"/>
</dbReference>